<evidence type="ECO:0000313" key="1">
    <source>
        <dbReference type="EMBL" id="GMI45952.1"/>
    </source>
</evidence>
<gene>
    <name evidence="1" type="ORF">TrCOL_g8495</name>
</gene>
<sequence length="244" mass="26852">MNVQGWDKLEDCIGSLTTDSAKNVLAITSAEQIAPMKVTEITHGELPLVGAVIAVYDDTTDVKDFYEAKVKSISVKDDGSVEEIAVWWYDGFGVLDGTGDGFNCKSHATKVKYPYFGTPDPDDPDQLLGGGVIDMDQLAAQYKTRAKAAVFGNPMFESLRNVPGVLSYCCVPHMCNTVLSAVISNRKKKPPARDLYVEEAHILVKNFMKLAHNLHYMGPACKTLYEEKRKQIMSLPQEAANDVI</sequence>
<evidence type="ECO:0000313" key="2">
    <source>
        <dbReference type="Proteomes" id="UP001165065"/>
    </source>
</evidence>
<name>A0A9W7GI19_9STRA</name>
<accession>A0A9W7GI19</accession>
<reference evidence="2" key="1">
    <citation type="journal article" date="2023" name="Commun. Biol.">
        <title>Genome analysis of Parmales, the sister group of diatoms, reveals the evolutionary specialization of diatoms from phago-mixotrophs to photoautotrophs.</title>
        <authorList>
            <person name="Ban H."/>
            <person name="Sato S."/>
            <person name="Yoshikawa S."/>
            <person name="Yamada K."/>
            <person name="Nakamura Y."/>
            <person name="Ichinomiya M."/>
            <person name="Sato N."/>
            <person name="Blanc-Mathieu R."/>
            <person name="Endo H."/>
            <person name="Kuwata A."/>
            <person name="Ogata H."/>
        </authorList>
    </citation>
    <scope>NUCLEOTIDE SEQUENCE [LARGE SCALE GENOMIC DNA]</scope>
</reference>
<dbReference type="EMBL" id="BRYA01001684">
    <property type="protein sequence ID" value="GMI45952.1"/>
    <property type="molecule type" value="Genomic_DNA"/>
</dbReference>
<proteinExistence type="predicted"/>
<dbReference type="OrthoDB" id="10515736at2759"/>
<dbReference type="AlphaFoldDB" id="A0A9W7GI19"/>
<organism evidence="1 2">
    <name type="scientific">Triparma columacea</name>
    <dbReference type="NCBI Taxonomy" id="722753"/>
    <lineage>
        <taxon>Eukaryota</taxon>
        <taxon>Sar</taxon>
        <taxon>Stramenopiles</taxon>
        <taxon>Ochrophyta</taxon>
        <taxon>Bolidophyceae</taxon>
        <taxon>Parmales</taxon>
        <taxon>Triparmaceae</taxon>
        <taxon>Triparma</taxon>
    </lineage>
</organism>
<protein>
    <submittedName>
        <fullName evidence="1">Uncharacterized protein</fullName>
    </submittedName>
</protein>
<comment type="caution">
    <text evidence="1">The sequence shown here is derived from an EMBL/GenBank/DDBJ whole genome shotgun (WGS) entry which is preliminary data.</text>
</comment>
<keyword evidence="2" id="KW-1185">Reference proteome</keyword>
<dbReference type="Proteomes" id="UP001165065">
    <property type="component" value="Unassembled WGS sequence"/>
</dbReference>
<feature type="non-terminal residue" evidence="1">
    <location>
        <position position="1"/>
    </location>
</feature>